<dbReference type="OrthoDB" id="9767863at2"/>
<feature type="transmembrane region" description="Helical" evidence="1">
    <location>
        <begin position="184"/>
        <end position="204"/>
    </location>
</feature>
<accession>A0A318SN38</accession>
<keyword evidence="1" id="KW-0812">Transmembrane</keyword>
<comment type="caution">
    <text evidence="3">The sequence shown here is derived from an EMBL/GenBank/DDBJ whole genome shotgun (WGS) entry which is preliminary data.</text>
</comment>
<dbReference type="EMBL" id="QJTE01000005">
    <property type="protein sequence ID" value="PYE82223.1"/>
    <property type="molecule type" value="Genomic_DNA"/>
</dbReference>
<evidence type="ECO:0000259" key="2">
    <source>
        <dbReference type="Pfam" id="PF01757"/>
    </source>
</evidence>
<evidence type="ECO:0000313" key="3">
    <source>
        <dbReference type="EMBL" id="PYE82223.1"/>
    </source>
</evidence>
<organism evidence="3 4">
    <name type="scientific">Pseudoroseicyclus aestuarii</name>
    <dbReference type="NCBI Taxonomy" id="1795041"/>
    <lineage>
        <taxon>Bacteria</taxon>
        <taxon>Pseudomonadati</taxon>
        <taxon>Pseudomonadota</taxon>
        <taxon>Alphaproteobacteria</taxon>
        <taxon>Rhodobacterales</taxon>
        <taxon>Paracoccaceae</taxon>
        <taxon>Pseudoroseicyclus</taxon>
    </lineage>
</organism>
<sequence length="353" mass="38543">MMVLGHVATGRDNNLNLIRMVAATAVMVSHAVPIALGEGAPEPLADWLGLTLGSVAVFIFFAISGYLITASFNRSSSRTSFVLARLLRLLPGLLVNLLLVAFVLGPLVTTLPVATYLGLPDPYLFVLRDMALVPLQYTLPGVFETQPYPAVVGSIWTLRHEVACYAGVFFAGLMGAWRGPRAAALALSLYVLGWLVLTLGNLSLPQPFGRLPRLAMPFAIGVAFYIWRDRIPLSLWGVALTAGLAWLAAGSILYLPALSLAITYITFWLGYVPGGAIRAYNRLGDYSYGMYIYAFPLQGWAVWAFGDQTPLQNLLYSLPPTLILAVLSWHLVEKPAMEVKGRLLRRPPDRRLA</sequence>
<dbReference type="PANTHER" id="PTHR23028">
    <property type="entry name" value="ACETYLTRANSFERASE"/>
    <property type="match status" value="1"/>
</dbReference>
<protein>
    <submittedName>
        <fullName evidence="3">Peptidoglycan/LPS O-acetylase OafA/YrhL</fullName>
    </submittedName>
</protein>
<dbReference type="Pfam" id="PF01757">
    <property type="entry name" value="Acyl_transf_3"/>
    <property type="match status" value="1"/>
</dbReference>
<evidence type="ECO:0000313" key="4">
    <source>
        <dbReference type="Proteomes" id="UP000248311"/>
    </source>
</evidence>
<feature type="transmembrane region" description="Helical" evidence="1">
    <location>
        <begin position="158"/>
        <end position="177"/>
    </location>
</feature>
<proteinExistence type="predicted"/>
<feature type="transmembrane region" description="Helical" evidence="1">
    <location>
        <begin position="288"/>
        <end position="305"/>
    </location>
</feature>
<dbReference type="GO" id="GO:0016747">
    <property type="term" value="F:acyltransferase activity, transferring groups other than amino-acyl groups"/>
    <property type="evidence" value="ECO:0007669"/>
    <property type="project" value="InterPro"/>
</dbReference>
<gene>
    <name evidence="3" type="ORF">DFP88_10563</name>
</gene>
<dbReference type="GO" id="GO:0016020">
    <property type="term" value="C:membrane"/>
    <property type="evidence" value="ECO:0007669"/>
    <property type="project" value="TreeGrafter"/>
</dbReference>
<feature type="transmembrane region" description="Helical" evidence="1">
    <location>
        <begin position="210"/>
        <end position="227"/>
    </location>
</feature>
<dbReference type="AlphaFoldDB" id="A0A318SN38"/>
<name>A0A318SN38_9RHOB</name>
<keyword evidence="1" id="KW-1133">Transmembrane helix</keyword>
<dbReference type="PANTHER" id="PTHR23028:SF53">
    <property type="entry name" value="ACYL_TRANSF_3 DOMAIN-CONTAINING PROTEIN"/>
    <property type="match status" value="1"/>
</dbReference>
<dbReference type="RefSeq" id="WP_110815317.1">
    <property type="nucleotide sequence ID" value="NZ_QJTE01000005.1"/>
</dbReference>
<feature type="transmembrane region" description="Helical" evidence="1">
    <location>
        <begin position="47"/>
        <end position="72"/>
    </location>
</feature>
<dbReference type="Proteomes" id="UP000248311">
    <property type="component" value="Unassembled WGS sequence"/>
</dbReference>
<dbReference type="InterPro" id="IPR002656">
    <property type="entry name" value="Acyl_transf_3_dom"/>
</dbReference>
<keyword evidence="4" id="KW-1185">Reference proteome</keyword>
<feature type="domain" description="Acyltransferase 3" evidence="2">
    <location>
        <begin position="13"/>
        <end position="326"/>
    </location>
</feature>
<feature type="transmembrane region" description="Helical" evidence="1">
    <location>
        <begin position="93"/>
        <end position="119"/>
    </location>
</feature>
<reference evidence="3 4" key="1">
    <citation type="submission" date="2018-06" db="EMBL/GenBank/DDBJ databases">
        <title>Genomic Encyclopedia of Type Strains, Phase III (KMG-III): the genomes of soil and plant-associated and newly described type strains.</title>
        <authorList>
            <person name="Whitman W."/>
        </authorList>
    </citation>
    <scope>NUCLEOTIDE SEQUENCE [LARGE SCALE GENOMIC DNA]</scope>
    <source>
        <strain evidence="3 4">CECT 9025</strain>
    </source>
</reference>
<keyword evidence="1" id="KW-0472">Membrane</keyword>
<feature type="transmembrane region" description="Helical" evidence="1">
    <location>
        <begin position="261"/>
        <end position="281"/>
    </location>
</feature>
<dbReference type="InterPro" id="IPR050879">
    <property type="entry name" value="Acyltransferase_3"/>
</dbReference>
<feature type="transmembrane region" description="Helical" evidence="1">
    <location>
        <begin position="311"/>
        <end position="332"/>
    </location>
</feature>
<dbReference type="GO" id="GO:0000271">
    <property type="term" value="P:polysaccharide biosynthetic process"/>
    <property type="evidence" value="ECO:0007669"/>
    <property type="project" value="TreeGrafter"/>
</dbReference>
<feature type="transmembrane region" description="Helical" evidence="1">
    <location>
        <begin position="234"/>
        <end position="255"/>
    </location>
</feature>
<evidence type="ECO:0000256" key="1">
    <source>
        <dbReference type="SAM" id="Phobius"/>
    </source>
</evidence>